<reference evidence="3 4" key="1">
    <citation type="journal article" date="2017" name="Gigascience">
        <title>Draft genome of the honey bee ectoparasitic mite, Tropilaelaps mercedesae, is shaped by the parasitic life history.</title>
        <authorList>
            <person name="Dong X."/>
            <person name="Armstrong S.D."/>
            <person name="Xia D."/>
            <person name="Makepeace B.L."/>
            <person name="Darby A.C."/>
            <person name="Kadowaki T."/>
        </authorList>
    </citation>
    <scope>NUCLEOTIDE SEQUENCE [LARGE SCALE GENOMIC DNA]</scope>
    <source>
        <strain evidence="3">Wuxi-XJTLU</strain>
    </source>
</reference>
<dbReference type="Proteomes" id="UP000192247">
    <property type="component" value="Unassembled WGS sequence"/>
</dbReference>
<organism evidence="3 4">
    <name type="scientific">Tropilaelaps mercedesae</name>
    <dbReference type="NCBI Taxonomy" id="418985"/>
    <lineage>
        <taxon>Eukaryota</taxon>
        <taxon>Metazoa</taxon>
        <taxon>Ecdysozoa</taxon>
        <taxon>Arthropoda</taxon>
        <taxon>Chelicerata</taxon>
        <taxon>Arachnida</taxon>
        <taxon>Acari</taxon>
        <taxon>Parasitiformes</taxon>
        <taxon>Mesostigmata</taxon>
        <taxon>Gamasina</taxon>
        <taxon>Dermanyssoidea</taxon>
        <taxon>Laelapidae</taxon>
        <taxon>Tropilaelaps</taxon>
    </lineage>
</organism>
<keyword evidence="3" id="KW-0808">Transferase</keyword>
<dbReference type="SUPFAM" id="SSF52777">
    <property type="entry name" value="CoA-dependent acyltransferases"/>
    <property type="match status" value="1"/>
</dbReference>
<dbReference type="InParanoid" id="A0A1V9XVY0"/>
<feature type="domain" description="Choline/carnitine acyltransferase" evidence="2">
    <location>
        <begin position="1"/>
        <end position="109"/>
    </location>
</feature>
<evidence type="ECO:0000313" key="4">
    <source>
        <dbReference type="Proteomes" id="UP000192247"/>
    </source>
</evidence>
<accession>A0A1V9XVY0</accession>
<dbReference type="EMBL" id="MNPL01003261">
    <property type="protein sequence ID" value="OQR77664.1"/>
    <property type="molecule type" value="Genomic_DNA"/>
</dbReference>
<feature type="non-terminal residue" evidence="3">
    <location>
        <position position="109"/>
    </location>
</feature>
<proteinExistence type="predicted"/>
<dbReference type="InterPro" id="IPR000542">
    <property type="entry name" value="Carn_acyl_trans"/>
</dbReference>
<comment type="caution">
    <text evidence="3">The sequence shown here is derived from an EMBL/GenBank/DDBJ whole genome shotgun (WGS) entry which is preliminary data.</text>
</comment>
<dbReference type="GO" id="GO:0043005">
    <property type="term" value="C:neuron projection"/>
    <property type="evidence" value="ECO:0007669"/>
    <property type="project" value="TreeGrafter"/>
</dbReference>
<keyword evidence="4" id="KW-1185">Reference proteome</keyword>
<sequence length="109" mass="12941">MYLLNRLPLPINQSAFFLFPRQSFKTPREHNIFAAEVIKYGLHFQHLIEVEKLEQDYSGAKHAKRSPLCMETYKYFFNSYRRPGAKNDYQISKKLCDGDQCVVVIHRKQ</sequence>
<dbReference type="PANTHER" id="PTHR22589">
    <property type="entry name" value="CARNITINE O-ACYLTRANSFERASE"/>
    <property type="match status" value="1"/>
</dbReference>
<evidence type="ECO:0000313" key="3">
    <source>
        <dbReference type="EMBL" id="OQR77664.1"/>
    </source>
</evidence>
<dbReference type="GO" id="GO:0008292">
    <property type="term" value="P:acetylcholine biosynthetic process"/>
    <property type="evidence" value="ECO:0007669"/>
    <property type="project" value="TreeGrafter"/>
</dbReference>
<evidence type="ECO:0000256" key="1">
    <source>
        <dbReference type="ARBA" id="ARBA00023315"/>
    </source>
</evidence>
<evidence type="ECO:0000259" key="2">
    <source>
        <dbReference type="Pfam" id="PF00755"/>
    </source>
</evidence>
<dbReference type="AlphaFoldDB" id="A0A1V9XVY0"/>
<dbReference type="Pfam" id="PF00755">
    <property type="entry name" value="Carn_acyltransf"/>
    <property type="match status" value="1"/>
</dbReference>
<dbReference type="OrthoDB" id="8915517at2759"/>
<dbReference type="STRING" id="418985.A0A1V9XVY0"/>
<dbReference type="InterPro" id="IPR039551">
    <property type="entry name" value="Cho/carn_acyl_trans"/>
</dbReference>
<protein>
    <submittedName>
        <fullName evidence="3">Choline O-acetyltransferase-like</fullName>
    </submittedName>
</protein>
<dbReference type="InterPro" id="IPR042231">
    <property type="entry name" value="Cho/carn_acyl_trans_2"/>
</dbReference>
<name>A0A1V9XVY0_9ACAR</name>
<dbReference type="GO" id="GO:0007274">
    <property type="term" value="P:neuromuscular synaptic transmission"/>
    <property type="evidence" value="ECO:0007669"/>
    <property type="project" value="TreeGrafter"/>
</dbReference>
<dbReference type="GO" id="GO:0045202">
    <property type="term" value="C:synapse"/>
    <property type="evidence" value="ECO:0007669"/>
    <property type="project" value="GOC"/>
</dbReference>
<dbReference type="GO" id="GO:0004102">
    <property type="term" value="F:choline O-acetyltransferase activity"/>
    <property type="evidence" value="ECO:0007669"/>
    <property type="project" value="TreeGrafter"/>
</dbReference>
<dbReference type="GO" id="GO:0005737">
    <property type="term" value="C:cytoplasm"/>
    <property type="evidence" value="ECO:0007669"/>
    <property type="project" value="TreeGrafter"/>
</dbReference>
<keyword evidence="1" id="KW-0012">Acyltransferase</keyword>
<gene>
    <name evidence="3" type="ORF">BIW11_06928</name>
</gene>
<dbReference type="PANTHER" id="PTHR22589:SF14">
    <property type="entry name" value="CHOLINE O-ACETYLTRANSFERASE"/>
    <property type="match status" value="1"/>
</dbReference>
<dbReference type="Gene3D" id="3.30.559.70">
    <property type="entry name" value="Choline/Carnitine o-acyltransferase, domain 2"/>
    <property type="match status" value="1"/>
</dbReference>